<accession>A0ABP1FMZ5</accession>
<gene>
    <name evidence="3" type="primary">g1240</name>
    <name evidence="3" type="ORF">VP750_LOCUS1071</name>
</gene>
<dbReference type="Proteomes" id="UP001497392">
    <property type="component" value="Unassembled WGS sequence"/>
</dbReference>
<dbReference type="Pfam" id="PF17868">
    <property type="entry name" value="AAA_lid_8"/>
    <property type="match status" value="1"/>
</dbReference>
<sequence length="580" mass="63451">MLGRGCIRMHLASLRGLHGAPLRPSRSYCYTPPSRLGKLPRIRNAITSGDAAKDERQEEQVTRLKRAAESRFDSILKSIRQNGTSPSPASSASAGPADLQGRLEAAIGVLQDGLIERDTEVRLLLLAALAGEHILFIGPPGTAKSELGRRLAGLYKGTFFERLLTRFSVPEELFGPLSMRALEEDKYVRQIEGYLPYAKVAFIDEIFKANSAILNTLLTILNERLFDNGSSRIRVPLICLVGASNELPESEELDALYDRFLIRRRVGQVSLAGLPGLLSGNRQQLFSISAESNGAGAAVNQHEGGLAFSEEEMEDIRREALKVKVTEDIINLLSDVRTFLQDKCEPPVYVSDRRLVKAVAIMQVAAYTSGRRSVNKFDCLLLQHMLWQRPDESQRILDFLLERLAVESSTQQTDFLFDGMFVRACKLTGMQGDQRTDGELLKDVQELRSALEGELRIVSGAASGDVPGSAGAALWLGSEEAEAAASALRPKLANAQKAIEALLIEVVTLEVALDPDSPPGTMDLVLLGEGKGPEPLCLAELFSARWTQLVRSAPMDDVRGMGTRPLRNPISPPKFGINLP</sequence>
<dbReference type="PANTHER" id="PTHR32204">
    <property type="entry name" value="ATPASE RAVA"/>
    <property type="match status" value="1"/>
</dbReference>
<protein>
    <submittedName>
        <fullName evidence="3">G1240 protein</fullName>
    </submittedName>
</protein>
<evidence type="ECO:0000313" key="4">
    <source>
        <dbReference type="Proteomes" id="UP001497392"/>
    </source>
</evidence>
<evidence type="ECO:0000256" key="1">
    <source>
        <dbReference type="SAM" id="MobiDB-lite"/>
    </source>
</evidence>
<dbReference type="Gene3D" id="3.40.50.300">
    <property type="entry name" value="P-loop containing nucleotide triphosphate hydrolases"/>
    <property type="match status" value="1"/>
</dbReference>
<evidence type="ECO:0000313" key="3">
    <source>
        <dbReference type="EMBL" id="CAL5219412.1"/>
    </source>
</evidence>
<evidence type="ECO:0000259" key="2">
    <source>
        <dbReference type="SMART" id="SM00382"/>
    </source>
</evidence>
<dbReference type="SMART" id="SM00382">
    <property type="entry name" value="AAA"/>
    <property type="match status" value="1"/>
</dbReference>
<reference evidence="3 4" key="1">
    <citation type="submission" date="2024-06" db="EMBL/GenBank/DDBJ databases">
        <authorList>
            <person name="Kraege A."/>
            <person name="Thomma B."/>
        </authorList>
    </citation>
    <scope>NUCLEOTIDE SEQUENCE [LARGE SCALE GENOMIC DNA]</scope>
</reference>
<dbReference type="InterPro" id="IPR001270">
    <property type="entry name" value="ClpA/B"/>
</dbReference>
<dbReference type="InterPro" id="IPR003593">
    <property type="entry name" value="AAA+_ATPase"/>
</dbReference>
<dbReference type="InterPro" id="IPR045427">
    <property type="entry name" value="MoxR"/>
</dbReference>
<dbReference type="Pfam" id="PF20030">
    <property type="entry name" value="bpMoxR"/>
    <property type="match status" value="1"/>
</dbReference>
<feature type="domain" description="AAA+ ATPase" evidence="2">
    <location>
        <begin position="130"/>
        <end position="276"/>
    </location>
</feature>
<dbReference type="EMBL" id="CAXHTA020000002">
    <property type="protein sequence ID" value="CAL5219412.1"/>
    <property type="molecule type" value="Genomic_DNA"/>
</dbReference>
<feature type="region of interest" description="Disordered" evidence="1">
    <location>
        <begin position="560"/>
        <end position="580"/>
    </location>
</feature>
<proteinExistence type="predicted"/>
<name>A0ABP1FMZ5_9CHLO</name>
<dbReference type="PRINTS" id="PR00300">
    <property type="entry name" value="CLPPROTEASEA"/>
</dbReference>
<keyword evidence="4" id="KW-1185">Reference proteome</keyword>
<dbReference type="InterPro" id="IPR050513">
    <property type="entry name" value="RavA_ATPases"/>
</dbReference>
<dbReference type="InterPro" id="IPR041538">
    <property type="entry name" value="RavA-like_AAA_lid"/>
</dbReference>
<comment type="caution">
    <text evidence="3">The sequence shown here is derived from an EMBL/GenBank/DDBJ whole genome shotgun (WGS) entry which is preliminary data.</text>
</comment>
<dbReference type="InterPro" id="IPR027417">
    <property type="entry name" value="P-loop_NTPase"/>
</dbReference>
<dbReference type="CDD" id="cd00009">
    <property type="entry name" value="AAA"/>
    <property type="match status" value="1"/>
</dbReference>
<dbReference type="SUPFAM" id="SSF52540">
    <property type="entry name" value="P-loop containing nucleoside triphosphate hydrolases"/>
    <property type="match status" value="1"/>
</dbReference>
<dbReference type="PANTHER" id="PTHR32204:SF0">
    <property type="entry name" value="ATPASE RAVA"/>
    <property type="match status" value="1"/>
</dbReference>
<organism evidence="3 4">
    <name type="scientific">Coccomyxa viridis</name>
    <dbReference type="NCBI Taxonomy" id="1274662"/>
    <lineage>
        <taxon>Eukaryota</taxon>
        <taxon>Viridiplantae</taxon>
        <taxon>Chlorophyta</taxon>
        <taxon>core chlorophytes</taxon>
        <taxon>Trebouxiophyceae</taxon>
        <taxon>Trebouxiophyceae incertae sedis</taxon>
        <taxon>Coccomyxaceae</taxon>
        <taxon>Coccomyxa</taxon>
    </lineage>
</organism>